<dbReference type="SUPFAM" id="SSF56112">
    <property type="entry name" value="Protein kinase-like (PK-like)"/>
    <property type="match status" value="1"/>
</dbReference>
<dbReference type="EMBL" id="JAAIIJ010000004">
    <property type="protein sequence ID" value="NMN01839.1"/>
    <property type="molecule type" value="Genomic_DNA"/>
</dbReference>
<dbReference type="InterPro" id="IPR002575">
    <property type="entry name" value="Aminoglycoside_PTrfase"/>
</dbReference>
<evidence type="ECO:0000313" key="4">
    <source>
        <dbReference type="EMBL" id="NMN01839.1"/>
    </source>
</evidence>
<keyword evidence="5" id="KW-1185">Reference proteome</keyword>
<feature type="compositionally biased region" description="Polar residues" evidence="1">
    <location>
        <begin position="378"/>
        <end position="390"/>
    </location>
</feature>
<feature type="compositionally biased region" description="Basic and acidic residues" evidence="1">
    <location>
        <begin position="331"/>
        <end position="341"/>
    </location>
</feature>
<dbReference type="Pfam" id="PF01636">
    <property type="entry name" value="APH"/>
    <property type="match status" value="1"/>
</dbReference>
<protein>
    <submittedName>
        <fullName evidence="4">Aminoglycoside phosphotransferase</fullName>
    </submittedName>
</protein>
<evidence type="ECO:0000256" key="2">
    <source>
        <dbReference type="SAM" id="SignalP"/>
    </source>
</evidence>
<proteinExistence type="predicted"/>
<feature type="signal peptide" evidence="2">
    <location>
        <begin position="1"/>
        <end position="16"/>
    </location>
</feature>
<sequence length="483" mass="52088">MLAALTSAAMPSIVVAGVFAGATHMHDIDQAQVRDAAGTLYDVYACESERGRKLLAARVKAARTLMQAREPGGLGFSLGRPLAFTPGDGTGPTGNTAVLVNMHQEGRERALDQLSLDECSSMGTAIGAIHRLQPGFLKEAGYPVFTTGQIRAQLTAWIKQLRNAGHVPNEITSSWARIIETEGLWSFSTTMVHGGFEDGDVKFDGSTITAINNWQNMQVNDPARDLAWIFSKLDEEHRNAVLTSYGRMMGNRLDDLIMLRSNLWVQMAQVGDFIRALNRADNSAIIQFKAQVDRLAHQLGVSAHDATEPKENSATKRGDMPSTITVGTLLMKDDTRGRAESDNQQPQESDDTMDPDRTSSSQIAAAGHVDMPSRNAEESNNMAGAGTTLTHSRHVDVPRTSATIILDELDDDTGDAASVANADDTSEHDIIAQPARGTVEPSANTSVTEIIPLLERDERALRDAQTGLEPDDDTGEASTTPQA</sequence>
<reference evidence="4 5" key="1">
    <citation type="submission" date="2020-02" db="EMBL/GenBank/DDBJ databases">
        <title>Characterization of phylogenetic diversity of novel bifidobacterial species isolated in Czech ZOOs.</title>
        <authorList>
            <person name="Lugli G.A."/>
            <person name="Vera N.B."/>
            <person name="Ventura M."/>
        </authorList>
    </citation>
    <scope>NUCLEOTIDE SEQUENCE [LARGE SCALE GENOMIC DNA]</scope>
    <source>
        <strain evidence="4 5">DSM 109963</strain>
    </source>
</reference>
<dbReference type="Proteomes" id="UP000553756">
    <property type="component" value="Unassembled WGS sequence"/>
</dbReference>
<feature type="region of interest" description="Disordered" evidence="1">
    <location>
        <begin position="301"/>
        <end position="390"/>
    </location>
</feature>
<comment type="caution">
    <text evidence="4">The sequence shown here is derived from an EMBL/GenBank/DDBJ whole genome shotgun (WGS) entry which is preliminary data.</text>
</comment>
<feature type="compositionally biased region" description="Basic and acidic residues" evidence="1">
    <location>
        <begin position="305"/>
        <end position="319"/>
    </location>
</feature>
<keyword evidence="2" id="KW-0732">Signal</keyword>
<feature type="domain" description="Aminoglycoside phosphotransferase" evidence="3">
    <location>
        <begin position="104"/>
        <end position="248"/>
    </location>
</feature>
<evidence type="ECO:0000256" key="1">
    <source>
        <dbReference type="SAM" id="MobiDB-lite"/>
    </source>
</evidence>
<name>A0ABX1SX49_9BIFI</name>
<feature type="region of interest" description="Disordered" evidence="1">
    <location>
        <begin position="434"/>
        <end position="483"/>
    </location>
</feature>
<dbReference type="Gene3D" id="3.90.1200.10">
    <property type="match status" value="1"/>
</dbReference>
<dbReference type="RefSeq" id="WP_172144346.1">
    <property type="nucleotide sequence ID" value="NZ_JAAIIJ010000004.1"/>
</dbReference>
<gene>
    <name evidence="4" type="ORF">G1C94_0460</name>
</gene>
<feature type="chain" id="PRO_5046168216" evidence="2">
    <location>
        <begin position="17"/>
        <end position="483"/>
    </location>
</feature>
<dbReference type="InterPro" id="IPR011009">
    <property type="entry name" value="Kinase-like_dom_sf"/>
</dbReference>
<evidence type="ECO:0000313" key="5">
    <source>
        <dbReference type="Proteomes" id="UP000553756"/>
    </source>
</evidence>
<organism evidence="4 5">
    <name type="scientific">Bifidobacterium panos</name>
    <dbReference type="NCBI Taxonomy" id="2675321"/>
    <lineage>
        <taxon>Bacteria</taxon>
        <taxon>Bacillati</taxon>
        <taxon>Actinomycetota</taxon>
        <taxon>Actinomycetes</taxon>
        <taxon>Bifidobacteriales</taxon>
        <taxon>Bifidobacteriaceae</taxon>
        <taxon>Bifidobacterium</taxon>
    </lineage>
</organism>
<evidence type="ECO:0000259" key="3">
    <source>
        <dbReference type="Pfam" id="PF01636"/>
    </source>
</evidence>
<accession>A0ABX1SX49</accession>